<feature type="compositionally biased region" description="Pro residues" evidence="1">
    <location>
        <begin position="66"/>
        <end position="79"/>
    </location>
</feature>
<evidence type="ECO:0000256" key="1">
    <source>
        <dbReference type="SAM" id="MobiDB-lite"/>
    </source>
</evidence>
<keyword evidence="3" id="KW-1185">Reference proteome</keyword>
<accession>A0A2V1DEI6</accession>
<dbReference type="Proteomes" id="UP000244855">
    <property type="component" value="Unassembled WGS sequence"/>
</dbReference>
<name>A0A2V1DEI6_9PLEO</name>
<evidence type="ECO:0000313" key="2">
    <source>
        <dbReference type="EMBL" id="PVH95534.1"/>
    </source>
</evidence>
<reference evidence="2 3" key="1">
    <citation type="journal article" date="2018" name="Sci. Rep.">
        <title>Comparative genomics provides insights into the lifestyle and reveals functional heterogeneity of dark septate endophytic fungi.</title>
        <authorList>
            <person name="Knapp D.G."/>
            <person name="Nemeth J.B."/>
            <person name="Barry K."/>
            <person name="Hainaut M."/>
            <person name="Henrissat B."/>
            <person name="Johnson J."/>
            <person name="Kuo A."/>
            <person name="Lim J.H.P."/>
            <person name="Lipzen A."/>
            <person name="Nolan M."/>
            <person name="Ohm R.A."/>
            <person name="Tamas L."/>
            <person name="Grigoriev I.V."/>
            <person name="Spatafora J.W."/>
            <person name="Nagy L.G."/>
            <person name="Kovacs G.M."/>
        </authorList>
    </citation>
    <scope>NUCLEOTIDE SEQUENCE [LARGE SCALE GENOMIC DNA]</scope>
    <source>
        <strain evidence="2 3">DSE2036</strain>
    </source>
</reference>
<sequence>MPNRNLTPRRPTVSPITPRAPPGSPITPKRPTVSPITPRAPPGTPATPKRRSPATPKRPTVSPITPRAPPPSPVTPIIPSPANHDDARWNALVEAACLRWEEEFNSAPDPQKQAGREGGVLYIFFEFEFLSATVRLDT</sequence>
<feature type="region of interest" description="Disordered" evidence="1">
    <location>
        <begin position="1"/>
        <end position="85"/>
    </location>
</feature>
<evidence type="ECO:0000313" key="3">
    <source>
        <dbReference type="Proteomes" id="UP000244855"/>
    </source>
</evidence>
<dbReference type="EMBL" id="KZ805493">
    <property type="protein sequence ID" value="PVH95534.1"/>
    <property type="molecule type" value="Genomic_DNA"/>
</dbReference>
<dbReference type="AlphaFoldDB" id="A0A2V1DEI6"/>
<proteinExistence type="predicted"/>
<protein>
    <submittedName>
        <fullName evidence="2">Uncharacterized protein</fullName>
    </submittedName>
</protein>
<gene>
    <name evidence="2" type="ORF">DM02DRAFT_632801</name>
</gene>
<organism evidence="2 3">
    <name type="scientific">Periconia macrospinosa</name>
    <dbReference type="NCBI Taxonomy" id="97972"/>
    <lineage>
        <taxon>Eukaryota</taxon>
        <taxon>Fungi</taxon>
        <taxon>Dikarya</taxon>
        <taxon>Ascomycota</taxon>
        <taxon>Pezizomycotina</taxon>
        <taxon>Dothideomycetes</taxon>
        <taxon>Pleosporomycetidae</taxon>
        <taxon>Pleosporales</taxon>
        <taxon>Massarineae</taxon>
        <taxon>Periconiaceae</taxon>
        <taxon>Periconia</taxon>
    </lineage>
</organism>